<dbReference type="OrthoDB" id="9809338at2"/>
<dbReference type="GO" id="GO:0003700">
    <property type="term" value="F:DNA-binding transcription factor activity"/>
    <property type="evidence" value="ECO:0007669"/>
    <property type="project" value="InterPro"/>
</dbReference>
<dbReference type="PROSITE" id="PS01124">
    <property type="entry name" value="HTH_ARAC_FAMILY_2"/>
    <property type="match status" value="1"/>
</dbReference>
<dbReference type="SUPFAM" id="SSF46689">
    <property type="entry name" value="Homeodomain-like"/>
    <property type="match status" value="2"/>
</dbReference>
<sequence length="284" mass="31952">MNDSHQPRFWRDARMPQVELRKVADGREVCYALHSHRHWSLGAITGGRSTFLYRDQMLPVSEGALVLMNPEWPHACNPVDNEPWSYLMLYVDTGWLCHLRHACGLLPGTQWRDIATAVVTDPALYRGYCALADCLLDTGRELLDKQTQLVEYLSDLMFSVDGGAAESFPAASAELAQVAAYLDAHCTQDLSLDDLCALSGYSQGHLIRSFRRHFGMTPHAYLLNRRVQYGQRQLKNGLSIAATAHAAGFADQAHFQRTFKRLVAATPCQYRGPSEQEQKTARRQ</sequence>
<evidence type="ECO:0000256" key="2">
    <source>
        <dbReference type="ARBA" id="ARBA00023125"/>
    </source>
</evidence>
<dbReference type="InterPro" id="IPR018060">
    <property type="entry name" value="HTH_AraC"/>
</dbReference>
<feature type="domain" description="HTH araC/xylS-type" evidence="5">
    <location>
        <begin position="176"/>
        <end position="273"/>
    </location>
</feature>
<evidence type="ECO:0000259" key="5">
    <source>
        <dbReference type="PROSITE" id="PS01124"/>
    </source>
</evidence>
<keyword evidence="3" id="KW-0010">Activator</keyword>
<dbReference type="InterPro" id="IPR037923">
    <property type="entry name" value="HTH-like"/>
</dbReference>
<keyword evidence="7" id="KW-1185">Reference proteome</keyword>
<dbReference type="EMBL" id="VRYZ01000005">
    <property type="protein sequence ID" value="TXS90979.1"/>
    <property type="molecule type" value="Genomic_DNA"/>
</dbReference>
<protein>
    <submittedName>
        <fullName evidence="6">AraC family transcriptional regulator</fullName>
    </submittedName>
</protein>
<dbReference type="PANTHER" id="PTHR46796">
    <property type="entry name" value="HTH-TYPE TRANSCRIPTIONAL ACTIVATOR RHAS-RELATED"/>
    <property type="match status" value="1"/>
</dbReference>
<evidence type="ECO:0000313" key="6">
    <source>
        <dbReference type="EMBL" id="TXS90979.1"/>
    </source>
</evidence>
<evidence type="ECO:0000256" key="1">
    <source>
        <dbReference type="ARBA" id="ARBA00023015"/>
    </source>
</evidence>
<keyword evidence="1" id="KW-0805">Transcription regulation</keyword>
<dbReference type="InterPro" id="IPR018062">
    <property type="entry name" value="HTH_AraC-typ_CS"/>
</dbReference>
<keyword evidence="4" id="KW-0804">Transcription</keyword>
<dbReference type="InterPro" id="IPR003313">
    <property type="entry name" value="AraC-bd"/>
</dbReference>
<dbReference type="PANTHER" id="PTHR46796:SF2">
    <property type="entry name" value="TRANSCRIPTIONAL REGULATORY PROTEIN"/>
    <property type="match status" value="1"/>
</dbReference>
<reference evidence="6 7" key="1">
    <citation type="submission" date="2019-08" db="EMBL/GenBank/DDBJ databases">
        <title>Parahaliea maris sp. nov., isolated from the surface seawater.</title>
        <authorList>
            <person name="Liu Y."/>
        </authorList>
    </citation>
    <scope>NUCLEOTIDE SEQUENCE [LARGE SCALE GENOMIC DNA]</scope>
    <source>
        <strain evidence="6 7">S2-26</strain>
    </source>
</reference>
<evidence type="ECO:0000313" key="7">
    <source>
        <dbReference type="Proteomes" id="UP000321933"/>
    </source>
</evidence>
<dbReference type="Gene3D" id="1.10.10.60">
    <property type="entry name" value="Homeodomain-like"/>
    <property type="match status" value="2"/>
</dbReference>
<dbReference type="RefSeq" id="WP_148064635.1">
    <property type="nucleotide sequence ID" value="NZ_VRYZ01000005.1"/>
</dbReference>
<comment type="caution">
    <text evidence="6">The sequence shown here is derived from an EMBL/GenBank/DDBJ whole genome shotgun (WGS) entry which is preliminary data.</text>
</comment>
<dbReference type="SUPFAM" id="SSF51215">
    <property type="entry name" value="Regulatory protein AraC"/>
    <property type="match status" value="1"/>
</dbReference>
<dbReference type="Proteomes" id="UP000321933">
    <property type="component" value="Unassembled WGS sequence"/>
</dbReference>
<gene>
    <name evidence="6" type="ORF">FVW59_12230</name>
</gene>
<evidence type="ECO:0000256" key="3">
    <source>
        <dbReference type="ARBA" id="ARBA00023159"/>
    </source>
</evidence>
<dbReference type="PROSITE" id="PS00041">
    <property type="entry name" value="HTH_ARAC_FAMILY_1"/>
    <property type="match status" value="1"/>
</dbReference>
<evidence type="ECO:0000256" key="4">
    <source>
        <dbReference type="ARBA" id="ARBA00023163"/>
    </source>
</evidence>
<organism evidence="6 7">
    <name type="scientific">Parahaliea aestuarii</name>
    <dbReference type="NCBI Taxonomy" id="1852021"/>
    <lineage>
        <taxon>Bacteria</taxon>
        <taxon>Pseudomonadati</taxon>
        <taxon>Pseudomonadota</taxon>
        <taxon>Gammaproteobacteria</taxon>
        <taxon>Cellvibrionales</taxon>
        <taxon>Halieaceae</taxon>
        <taxon>Parahaliea</taxon>
    </lineage>
</organism>
<dbReference type="Pfam" id="PF12833">
    <property type="entry name" value="HTH_18"/>
    <property type="match status" value="1"/>
</dbReference>
<accession>A0A5C8ZT80</accession>
<dbReference type="AlphaFoldDB" id="A0A5C8ZT80"/>
<dbReference type="InterPro" id="IPR009057">
    <property type="entry name" value="Homeodomain-like_sf"/>
</dbReference>
<keyword evidence="2" id="KW-0238">DNA-binding</keyword>
<proteinExistence type="predicted"/>
<dbReference type="GO" id="GO:0043565">
    <property type="term" value="F:sequence-specific DNA binding"/>
    <property type="evidence" value="ECO:0007669"/>
    <property type="project" value="InterPro"/>
</dbReference>
<dbReference type="InterPro" id="IPR050204">
    <property type="entry name" value="AraC_XylS_family_regulators"/>
</dbReference>
<dbReference type="Pfam" id="PF02311">
    <property type="entry name" value="AraC_binding"/>
    <property type="match status" value="1"/>
</dbReference>
<name>A0A5C8ZT80_9GAMM</name>
<dbReference type="SMART" id="SM00342">
    <property type="entry name" value="HTH_ARAC"/>
    <property type="match status" value="1"/>
</dbReference>